<evidence type="ECO:0000256" key="9">
    <source>
        <dbReference type="ARBA" id="ARBA00023049"/>
    </source>
</evidence>
<evidence type="ECO:0000256" key="10">
    <source>
        <dbReference type="ARBA" id="ARBA00023136"/>
    </source>
</evidence>
<reference evidence="13 14" key="1">
    <citation type="submission" date="2019-10" db="EMBL/GenBank/DDBJ databases">
        <title>Cardiobacteriales fam. a chemoheterotrophic member of the order Cardiobacteriales, and proposal of Cardiobacteriales fam. nov.</title>
        <authorList>
            <person name="Wang C."/>
        </authorList>
    </citation>
    <scope>NUCLEOTIDE SEQUENCE [LARGE SCALE GENOMIC DNA]</scope>
    <source>
        <strain evidence="13 14">ML27</strain>
    </source>
</reference>
<dbReference type="PROSITE" id="PS50106">
    <property type="entry name" value="PDZ"/>
    <property type="match status" value="1"/>
</dbReference>
<dbReference type="GO" id="GO:0016020">
    <property type="term" value="C:membrane"/>
    <property type="evidence" value="ECO:0007669"/>
    <property type="project" value="UniProtKB-SubCell"/>
</dbReference>
<dbReference type="Proteomes" id="UP000471298">
    <property type="component" value="Unassembled WGS sequence"/>
</dbReference>
<evidence type="ECO:0000259" key="12">
    <source>
        <dbReference type="PROSITE" id="PS50106"/>
    </source>
</evidence>
<gene>
    <name evidence="13" type="primary">rseP</name>
    <name evidence="13" type="ORF">GCU85_04830</name>
</gene>
<dbReference type="RefSeq" id="WP_152809926.1">
    <property type="nucleotide sequence ID" value="NZ_WHNW01000004.1"/>
</dbReference>
<dbReference type="SMART" id="SM00228">
    <property type="entry name" value="PDZ"/>
    <property type="match status" value="2"/>
</dbReference>
<feature type="domain" description="PDZ" evidence="12">
    <location>
        <begin position="244"/>
        <end position="305"/>
    </location>
</feature>
<dbReference type="InterPro" id="IPR008915">
    <property type="entry name" value="Peptidase_M50"/>
</dbReference>
<comment type="subcellular location">
    <subcellularLocation>
        <location evidence="2">Membrane</location>
        <topology evidence="2">Multi-pass membrane protein</topology>
    </subcellularLocation>
</comment>
<dbReference type="InterPro" id="IPR041489">
    <property type="entry name" value="PDZ_6"/>
</dbReference>
<keyword evidence="5 11" id="KW-0812">Transmembrane</keyword>
<dbReference type="InterPro" id="IPR001478">
    <property type="entry name" value="PDZ"/>
</dbReference>
<feature type="transmembrane region" description="Helical" evidence="11">
    <location>
        <begin position="428"/>
        <end position="448"/>
    </location>
</feature>
<dbReference type="InParanoid" id="A0A6N7F2F9"/>
<name>A0A6N7F2F9_9GAMM</name>
<evidence type="ECO:0000256" key="2">
    <source>
        <dbReference type="ARBA" id="ARBA00004141"/>
    </source>
</evidence>
<keyword evidence="6" id="KW-0378">Hydrolase</keyword>
<keyword evidence="14" id="KW-1185">Reference proteome</keyword>
<evidence type="ECO:0000256" key="3">
    <source>
        <dbReference type="ARBA" id="ARBA00007931"/>
    </source>
</evidence>
<evidence type="ECO:0000256" key="8">
    <source>
        <dbReference type="ARBA" id="ARBA00022989"/>
    </source>
</evidence>
<sequence length="503" mass="54350">MIEWINTLPNPLVAIVGFIVTILFLVSIHEYGHFWMARRFGVRIEKFSIGFGKPIISWRGKRDNTEYCLAWIPLGGYVKMYGENVSELEKLGEDSHTPHQGNDSIDASDYSDYSDIACDVSQTAQSTQAAQAAGGSFSALPPYKRLLIALAGPAVNLVFAVFAIWLLFVIGVAGDKPQIGEIQPNSVMANTPIAAGDNIVAIDGKTIVTVGDANIYLVKGLGNAVVDIVVEDTSGRVKQAAINMAELPKGSEQQITQALGFNWAVVDAIKNAPIIIGVVQENSAASHAGLVVNDEIVAVNGQPISQWTQFVDVVKSHPNSALALSIIRKDEEKNLTLTPQTHPENSNWGYAGVSPAFDESAYEKYQVVKQYGALAAIPQAVRYNYDQAALLLKTLGRMITGKASIENMGGPITIADFSGKTIKLGYEVYFNFLAAISLTLAVMNLLPIPVLDGGHIVMCLVEMVKGKPLSEKTVGVLMRIGLAVLLSFMLLVISVDLWRYLIA</sequence>
<dbReference type="SUPFAM" id="SSF50156">
    <property type="entry name" value="PDZ domain-like"/>
    <property type="match status" value="2"/>
</dbReference>
<keyword evidence="4 13" id="KW-0645">Protease</keyword>
<dbReference type="InterPro" id="IPR036034">
    <property type="entry name" value="PDZ_sf"/>
</dbReference>
<evidence type="ECO:0000256" key="6">
    <source>
        <dbReference type="ARBA" id="ARBA00022801"/>
    </source>
</evidence>
<dbReference type="Pfam" id="PF02163">
    <property type="entry name" value="Peptidase_M50"/>
    <property type="match status" value="1"/>
</dbReference>
<evidence type="ECO:0000256" key="4">
    <source>
        <dbReference type="ARBA" id="ARBA00022670"/>
    </source>
</evidence>
<proteinExistence type="inferred from homology"/>
<dbReference type="GO" id="GO:0006508">
    <property type="term" value="P:proteolysis"/>
    <property type="evidence" value="ECO:0007669"/>
    <property type="project" value="UniProtKB-KW"/>
</dbReference>
<comment type="cofactor">
    <cofactor evidence="1">
        <name>Zn(2+)</name>
        <dbReference type="ChEBI" id="CHEBI:29105"/>
    </cofactor>
</comment>
<keyword evidence="9 13" id="KW-0482">Metalloprotease</keyword>
<dbReference type="InterPro" id="IPR004387">
    <property type="entry name" value="Pept_M50_Zn"/>
</dbReference>
<dbReference type="Gene3D" id="2.30.42.10">
    <property type="match status" value="2"/>
</dbReference>
<evidence type="ECO:0000313" key="14">
    <source>
        <dbReference type="Proteomes" id="UP000471298"/>
    </source>
</evidence>
<dbReference type="EMBL" id="WHNW01000004">
    <property type="protein sequence ID" value="MPV86056.1"/>
    <property type="molecule type" value="Genomic_DNA"/>
</dbReference>
<evidence type="ECO:0000313" key="13">
    <source>
        <dbReference type="EMBL" id="MPV86056.1"/>
    </source>
</evidence>
<keyword evidence="8 11" id="KW-1133">Transmembrane helix</keyword>
<feature type="transmembrane region" description="Helical" evidence="11">
    <location>
        <begin position="12"/>
        <end position="29"/>
    </location>
</feature>
<dbReference type="PANTHER" id="PTHR42837:SF2">
    <property type="entry name" value="MEMBRANE METALLOPROTEASE ARASP2, CHLOROPLASTIC-RELATED"/>
    <property type="match status" value="1"/>
</dbReference>
<accession>A0A6N7F2F9</accession>
<dbReference type="PANTHER" id="PTHR42837">
    <property type="entry name" value="REGULATOR OF SIGMA-E PROTEASE RSEP"/>
    <property type="match status" value="1"/>
</dbReference>
<feature type="transmembrane region" description="Helical" evidence="11">
    <location>
        <begin position="476"/>
        <end position="498"/>
    </location>
</feature>
<dbReference type="NCBIfam" id="TIGR00054">
    <property type="entry name" value="RIP metalloprotease RseP"/>
    <property type="match status" value="1"/>
</dbReference>
<keyword evidence="10 11" id="KW-0472">Membrane</keyword>
<comment type="caution">
    <text evidence="13">The sequence shown here is derived from an EMBL/GenBank/DDBJ whole genome shotgun (WGS) entry which is preliminary data.</text>
</comment>
<evidence type="ECO:0000256" key="5">
    <source>
        <dbReference type="ARBA" id="ARBA00022692"/>
    </source>
</evidence>
<dbReference type="GO" id="GO:0004222">
    <property type="term" value="F:metalloendopeptidase activity"/>
    <property type="evidence" value="ECO:0007669"/>
    <property type="project" value="InterPro"/>
</dbReference>
<evidence type="ECO:0000256" key="1">
    <source>
        <dbReference type="ARBA" id="ARBA00001947"/>
    </source>
</evidence>
<dbReference type="AlphaFoldDB" id="A0A6N7F2F9"/>
<dbReference type="CDD" id="cd06163">
    <property type="entry name" value="S2P-M50_PDZ_RseP-like"/>
    <property type="match status" value="1"/>
</dbReference>
<dbReference type="Pfam" id="PF17820">
    <property type="entry name" value="PDZ_6"/>
    <property type="match status" value="1"/>
</dbReference>
<dbReference type="FunCoup" id="A0A6N7F2F9">
    <property type="interactions" value="393"/>
</dbReference>
<evidence type="ECO:0000256" key="7">
    <source>
        <dbReference type="ARBA" id="ARBA00022833"/>
    </source>
</evidence>
<evidence type="ECO:0000256" key="11">
    <source>
        <dbReference type="SAM" id="Phobius"/>
    </source>
</evidence>
<keyword evidence="7" id="KW-0862">Zinc</keyword>
<comment type="similarity">
    <text evidence="3">Belongs to the peptidase M50B family.</text>
</comment>
<organism evidence="13 14">
    <name type="scientific">Ostreibacterium oceani</name>
    <dbReference type="NCBI Taxonomy" id="2654998"/>
    <lineage>
        <taxon>Bacteria</taxon>
        <taxon>Pseudomonadati</taxon>
        <taxon>Pseudomonadota</taxon>
        <taxon>Gammaproteobacteria</taxon>
        <taxon>Cardiobacteriales</taxon>
        <taxon>Ostreibacteriaceae</taxon>
        <taxon>Ostreibacterium</taxon>
    </lineage>
</organism>
<protein>
    <submittedName>
        <fullName evidence="13">RIP metalloprotease RseP</fullName>
    </submittedName>
</protein>
<feature type="transmembrane region" description="Helical" evidence="11">
    <location>
        <begin position="146"/>
        <end position="173"/>
    </location>
</feature>